<dbReference type="Pfam" id="PF22757">
    <property type="entry name" value="GeBP-like_C"/>
    <property type="match status" value="1"/>
</dbReference>
<dbReference type="GO" id="GO:0005634">
    <property type="term" value="C:nucleus"/>
    <property type="evidence" value="ECO:0007669"/>
    <property type="project" value="TreeGrafter"/>
</dbReference>
<dbReference type="STRING" id="81985.R0GZX6"/>
<dbReference type="GO" id="GO:0006355">
    <property type="term" value="P:regulation of DNA-templated transcription"/>
    <property type="evidence" value="ECO:0007669"/>
    <property type="project" value="InterPro"/>
</dbReference>
<dbReference type="InterPro" id="IPR053932">
    <property type="entry name" value="GeBP-like_DBD"/>
</dbReference>
<feature type="domain" description="Glabrous enhancer-binding protein-like DBD" evidence="5">
    <location>
        <begin position="210"/>
        <end position="303"/>
    </location>
</feature>
<evidence type="ECO:0000256" key="4">
    <source>
        <dbReference type="SAM" id="MobiDB-lite"/>
    </source>
</evidence>
<sequence>MAKKKQSQPLVTPSTAKKPLPVSSTAKKQSQVASTSKQPPENPSPMKKKPTEIASPVKKPPVLALASTSKNKKQPEPVKIPPPPESSSDEEEEEEEEEGSGSEEEEEEEEPGSEGEEEQDEPVKKVPETAAAPVVSVTNESTDSESESETEGGDSEAEPEQATPLRVAASPPKKKRQSEAAAATEANPSKRAKTEGESGTETNNNKNSLFKRIWSEEDEILLLKGMVDYRSSTGKTALEDVNGYFETVKNSISFEVSISQFSSKVKSLKGKYLKKITKMKDAGESSVKKDPHDRKCFELAKIVLGDYVGSTKTAVVKSTRRKIKLDNGSSKAGDAEWFGNSFIIRAITSYGPVADEEAVMGKWSLVPVKMKKKIEEKYKLLKADELKVFLLKNEILNDVSSEISKFD</sequence>
<feature type="compositionally biased region" description="Polar residues" evidence="4">
    <location>
        <begin position="22"/>
        <end position="39"/>
    </location>
</feature>
<dbReference type="Pfam" id="PF04504">
    <property type="entry name" value="GeBP-like_DBD"/>
    <property type="match status" value="1"/>
</dbReference>
<proteinExistence type="inferred from homology"/>
<name>R0GZX6_9BRAS</name>
<feature type="region of interest" description="Disordered" evidence="4">
    <location>
        <begin position="1"/>
        <end position="205"/>
    </location>
</feature>
<dbReference type="InterPro" id="IPR053933">
    <property type="entry name" value="GeBP-like_C"/>
</dbReference>
<dbReference type="InterPro" id="IPR007592">
    <property type="entry name" value="GEBP"/>
</dbReference>
<accession>R0GZX6</accession>
<evidence type="ECO:0000259" key="5">
    <source>
        <dbReference type="Pfam" id="PF04504"/>
    </source>
</evidence>
<comment type="similarity">
    <text evidence="1">Belongs to the GeBP family.</text>
</comment>
<evidence type="ECO:0000256" key="1">
    <source>
        <dbReference type="ARBA" id="ARBA00010820"/>
    </source>
</evidence>
<dbReference type="AlphaFoldDB" id="R0GZX6"/>
<keyword evidence="3" id="KW-0804">Transcription</keyword>
<evidence type="ECO:0000313" key="8">
    <source>
        <dbReference type="Proteomes" id="UP000029121"/>
    </source>
</evidence>
<reference evidence="8" key="1">
    <citation type="journal article" date="2013" name="Nat. Genet.">
        <title>The Capsella rubella genome and the genomic consequences of rapid mating system evolution.</title>
        <authorList>
            <person name="Slotte T."/>
            <person name="Hazzouri K.M."/>
            <person name="Agren J.A."/>
            <person name="Koenig D."/>
            <person name="Maumus F."/>
            <person name="Guo Y.L."/>
            <person name="Steige K."/>
            <person name="Platts A.E."/>
            <person name="Escobar J.S."/>
            <person name="Newman L.K."/>
            <person name="Wang W."/>
            <person name="Mandakova T."/>
            <person name="Vello E."/>
            <person name="Smith L.M."/>
            <person name="Henz S.R."/>
            <person name="Steffen J."/>
            <person name="Takuno S."/>
            <person name="Brandvain Y."/>
            <person name="Coop G."/>
            <person name="Andolfatto P."/>
            <person name="Hu T.T."/>
            <person name="Blanchette M."/>
            <person name="Clark R.M."/>
            <person name="Quesneville H."/>
            <person name="Nordborg M."/>
            <person name="Gaut B.S."/>
            <person name="Lysak M.A."/>
            <person name="Jenkins J."/>
            <person name="Grimwood J."/>
            <person name="Chapman J."/>
            <person name="Prochnik S."/>
            <person name="Shu S."/>
            <person name="Rokhsar D."/>
            <person name="Schmutz J."/>
            <person name="Weigel D."/>
            <person name="Wright S.I."/>
        </authorList>
    </citation>
    <scope>NUCLEOTIDE SEQUENCE [LARGE SCALE GENOMIC DNA]</scope>
    <source>
        <strain evidence="8">cv. Monte Gargano</strain>
    </source>
</reference>
<keyword evidence="8" id="KW-1185">Reference proteome</keyword>
<dbReference type="PANTHER" id="PTHR31662:SF68">
    <property type="entry name" value="DNA-BINDING STOREKEEPER PROTEIN TRANSCRIPTIONAL REGULATOR-LIKE PROTEIN-RELATED"/>
    <property type="match status" value="1"/>
</dbReference>
<feature type="compositionally biased region" description="Acidic residues" evidence="4">
    <location>
        <begin position="87"/>
        <end position="120"/>
    </location>
</feature>
<dbReference type="Proteomes" id="UP000029121">
    <property type="component" value="Unassembled WGS sequence"/>
</dbReference>
<evidence type="ECO:0000256" key="2">
    <source>
        <dbReference type="ARBA" id="ARBA00023015"/>
    </source>
</evidence>
<dbReference type="EMBL" id="KB870811">
    <property type="protein sequence ID" value="EOA16743.1"/>
    <property type="molecule type" value="Genomic_DNA"/>
</dbReference>
<evidence type="ECO:0000313" key="7">
    <source>
        <dbReference type="EMBL" id="EOA16743.1"/>
    </source>
</evidence>
<evidence type="ECO:0000259" key="6">
    <source>
        <dbReference type="Pfam" id="PF22757"/>
    </source>
</evidence>
<dbReference type="PANTHER" id="PTHR31662">
    <property type="entry name" value="BNAANNG10740D PROTEIN-RELATED"/>
    <property type="match status" value="1"/>
</dbReference>
<keyword evidence="2" id="KW-0805">Transcription regulation</keyword>
<feature type="compositionally biased region" description="Acidic residues" evidence="4">
    <location>
        <begin position="142"/>
        <end position="159"/>
    </location>
</feature>
<organism evidence="7 8">
    <name type="scientific">Capsella rubella</name>
    <dbReference type="NCBI Taxonomy" id="81985"/>
    <lineage>
        <taxon>Eukaryota</taxon>
        <taxon>Viridiplantae</taxon>
        <taxon>Streptophyta</taxon>
        <taxon>Embryophyta</taxon>
        <taxon>Tracheophyta</taxon>
        <taxon>Spermatophyta</taxon>
        <taxon>Magnoliopsida</taxon>
        <taxon>eudicotyledons</taxon>
        <taxon>Gunneridae</taxon>
        <taxon>Pentapetalae</taxon>
        <taxon>rosids</taxon>
        <taxon>malvids</taxon>
        <taxon>Brassicales</taxon>
        <taxon>Brassicaceae</taxon>
        <taxon>Camelineae</taxon>
        <taxon>Capsella</taxon>
    </lineage>
</organism>
<protein>
    <submittedName>
        <fullName evidence="7">Uncharacterized protein</fullName>
    </submittedName>
</protein>
<evidence type="ECO:0000256" key="3">
    <source>
        <dbReference type="ARBA" id="ARBA00023163"/>
    </source>
</evidence>
<feature type="domain" description="Glabrous enhancer-binding protein-like C-terminal" evidence="6">
    <location>
        <begin position="336"/>
        <end position="404"/>
    </location>
</feature>
<gene>
    <name evidence="7" type="ORF">CARUB_v10004944mg</name>
</gene>